<dbReference type="Proteomes" id="UP000194161">
    <property type="component" value="Chromosome"/>
</dbReference>
<accession>A0A1W6Z858</accession>
<feature type="chain" id="PRO_5013297959" description="Lipoprotein" evidence="1">
    <location>
        <begin position="19"/>
        <end position="182"/>
    </location>
</feature>
<keyword evidence="3" id="KW-1185">Reference proteome</keyword>
<dbReference type="AlphaFoldDB" id="A0A1W6Z858"/>
<dbReference type="STRING" id="463040.CAL15_02245"/>
<evidence type="ECO:0000313" key="2">
    <source>
        <dbReference type="EMBL" id="ARP93310.1"/>
    </source>
</evidence>
<name>A0A1W6Z858_9BORD</name>
<evidence type="ECO:0000313" key="3">
    <source>
        <dbReference type="Proteomes" id="UP000194161"/>
    </source>
</evidence>
<feature type="signal peptide" evidence="1">
    <location>
        <begin position="1"/>
        <end position="18"/>
    </location>
</feature>
<reference evidence="2 3" key="1">
    <citation type="submission" date="2017-05" db="EMBL/GenBank/DDBJ databases">
        <title>Complete and WGS of Bordetella genogroups.</title>
        <authorList>
            <person name="Spilker T."/>
            <person name="LiPuma J."/>
        </authorList>
    </citation>
    <scope>NUCLEOTIDE SEQUENCE [LARGE SCALE GENOMIC DNA]</scope>
    <source>
        <strain evidence="2 3">AU7206</strain>
    </source>
</reference>
<evidence type="ECO:0008006" key="4">
    <source>
        <dbReference type="Google" id="ProtNLM"/>
    </source>
</evidence>
<organism evidence="2 3">
    <name type="scientific">Bordetella genomosp. 13</name>
    <dbReference type="NCBI Taxonomy" id="463040"/>
    <lineage>
        <taxon>Bacteria</taxon>
        <taxon>Pseudomonadati</taxon>
        <taxon>Pseudomonadota</taxon>
        <taxon>Betaproteobacteria</taxon>
        <taxon>Burkholderiales</taxon>
        <taxon>Alcaligenaceae</taxon>
        <taxon>Bordetella</taxon>
    </lineage>
</organism>
<dbReference type="PROSITE" id="PS51257">
    <property type="entry name" value="PROKAR_LIPOPROTEIN"/>
    <property type="match status" value="1"/>
</dbReference>
<keyword evidence="1" id="KW-0732">Signal</keyword>
<evidence type="ECO:0000256" key="1">
    <source>
        <dbReference type="SAM" id="SignalP"/>
    </source>
</evidence>
<sequence>MISTPFRFMLKNSMRAAAAAAVLLLAACSPEYNWRELDVADGRVRAAFPARVQTETRELALGGQSLQFSLTAAQVNRAVYAVGYAPLPPGVAGDAAASQDLARALVQSLHANLGRDAPEAMPSYGHDIEVHGEAVNGGPPSWLLARVWVADGMLIEAVAAGAEDRLDGDKAREFIDGVRVHQ</sequence>
<proteinExistence type="predicted"/>
<dbReference type="KEGG" id="bgm:CAL15_02245"/>
<dbReference type="EMBL" id="CP021111">
    <property type="protein sequence ID" value="ARP93310.1"/>
    <property type="molecule type" value="Genomic_DNA"/>
</dbReference>
<gene>
    <name evidence="2" type="ORF">CAL15_02245</name>
</gene>
<dbReference type="OrthoDB" id="8686017at2"/>
<protein>
    <recommendedName>
        <fullName evidence="4">Lipoprotein</fullName>
    </recommendedName>
</protein>
<dbReference type="RefSeq" id="WP_086077146.1">
    <property type="nucleotide sequence ID" value="NZ_CP021111.1"/>
</dbReference>